<dbReference type="PROSITE" id="PS50879">
    <property type="entry name" value="RNASE_H_1"/>
    <property type="match status" value="1"/>
</dbReference>
<dbReference type="GO" id="GO:0004523">
    <property type="term" value="F:RNA-DNA hybrid ribonuclease activity"/>
    <property type="evidence" value="ECO:0007669"/>
    <property type="project" value="InterPro"/>
</dbReference>
<dbReference type="AlphaFoldDB" id="A0A1R3J3Q0"/>
<comment type="caution">
    <text evidence="3">The sequence shown here is derived from an EMBL/GenBank/DDBJ whole genome shotgun (WGS) entry which is preliminary data.</text>
</comment>
<dbReference type="InterPro" id="IPR002156">
    <property type="entry name" value="RNaseH_domain"/>
</dbReference>
<evidence type="ECO:0000259" key="2">
    <source>
        <dbReference type="PROSITE" id="PS50879"/>
    </source>
</evidence>
<keyword evidence="4" id="KW-1185">Reference proteome</keyword>
<dbReference type="CDD" id="cd06222">
    <property type="entry name" value="RNase_H_like"/>
    <property type="match status" value="1"/>
</dbReference>
<gene>
    <name evidence="3" type="ORF">CCACVL1_07816</name>
</gene>
<proteinExistence type="predicted"/>
<dbReference type="Gene3D" id="3.30.420.10">
    <property type="entry name" value="Ribonuclease H-like superfamily/Ribonuclease H"/>
    <property type="match status" value="1"/>
</dbReference>
<dbReference type="Gramene" id="OMO89459">
    <property type="protein sequence ID" value="OMO89459"/>
    <property type="gene ID" value="CCACVL1_07816"/>
</dbReference>
<dbReference type="SUPFAM" id="SSF53098">
    <property type="entry name" value="Ribonuclease H-like"/>
    <property type="match status" value="1"/>
</dbReference>
<dbReference type="Pfam" id="PF24924">
    <property type="entry name" value="DUF7745"/>
    <property type="match status" value="1"/>
</dbReference>
<evidence type="ECO:0000256" key="1">
    <source>
        <dbReference type="SAM" id="MobiDB-lite"/>
    </source>
</evidence>
<dbReference type="EMBL" id="AWWV01008691">
    <property type="protein sequence ID" value="OMO89459.1"/>
    <property type="molecule type" value="Genomic_DNA"/>
</dbReference>
<dbReference type="InterPro" id="IPR056647">
    <property type="entry name" value="DUF7745"/>
</dbReference>
<name>A0A1R3J3Q0_COCAP</name>
<feature type="compositionally biased region" description="Polar residues" evidence="1">
    <location>
        <begin position="196"/>
        <end position="216"/>
    </location>
</feature>
<dbReference type="OrthoDB" id="975181at2759"/>
<dbReference type="InterPro" id="IPR044730">
    <property type="entry name" value="RNase_H-like_dom_plant"/>
</dbReference>
<organism evidence="3 4">
    <name type="scientific">Corchorus capsularis</name>
    <name type="common">Jute</name>
    <dbReference type="NCBI Taxonomy" id="210143"/>
    <lineage>
        <taxon>Eukaryota</taxon>
        <taxon>Viridiplantae</taxon>
        <taxon>Streptophyta</taxon>
        <taxon>Embryophyta</taxon>
        <taxon>Tracheophyta</taxon>
        <taxon>Spermatophyta</taxon>
        <taxon>Magnoliopsida</taxon>
        <taxon>eudicotyledons</taxon>
        <taxon>Gunneridae</taxon>
        <taxon>Pentapetalae</taxon>
        <taxon>rosids</taxon>
        <taxon>malvids</taxon>
        <taxon>Malvales</taxon>
        <taxon>Malvaceae</taxon>
        <taxon>Grewioideae</taxon>
        <taxon>Apeibeae</taxon>
        <taxon>Corchorus</taxon>
    </lineage>
</organism>
<dbReference type="InterPro" id="IPR012337">
    <property type="entry name" value="RNaseH-like_sf"/>
</dbReference>
<protein>
    <recommendedName>
        <fullName evidence="2">RNase H type-1 domain-containing protein</fullName>
    </recommendedName>
</protein>
<dbReference type="GO" id="GO:0003676">
    <property type="term" value="F:nucleic acid binding"/>
    <property type="evidence" value="ECO:0007669"/>
    <property type="project" value="InterPro"/>
</dbReference>
<feature type="region of interest" description="Disordered" evidence="1">
    <location>
        <begin position="196"/>
        <end position="218"/>
    </location>
</feature>
<dbReference type="InterPro" id="IPR036397">
    <property type="entry name" value="RNaseH_sf"/>
</dbReference>
<dbReference type="Pfam" id="PF13456">
    <property type="entry name" value="RVT_3"/>
    <property type="match status" value="1"/>
</dbReference>
<accession>A0A1R3J3Q0</accession>
<evidence type="ECO:0000313" key="4">
    <source>
        <dbReference type="Proteomes" id="UP000188268"/>
    </source>
</evidence>
<sequence length="504" mass="56963">MIVEEFATKYGGVILLMDVQVDEGIIGDMLQFWDHLYRYFTLNKDDMVPTIEEMVVILKVTEHVEVSVMFSASIKIAQLLAPKPADIRFIIDTVNKASNKMKILMTVKDETSGLEIIAFEKHAEGMSGLKVATMASSKGISKEIIPEEVARTKKKKFILIVGLPSRAVDKDVHSFRIYAVTKVDESLPPPSTQLLLGNNSSNNDVSQSLNGEPTSSAEHRAPADLFLRETPEKQTSGKVRDYGDWIEEKWVWKIQLRRNLFGWEMQQWQYLLTLLEDATIFVEFKDKLIWKHNTSGHYSAKDFYRFSCSQNGVQDPLWSKVWMGIAPPKVEIFLRQFLRGRIAVRSVLKARGLISEEADQVIDIVNCRVAYWCKAKWPNHIASFDDLYRCSELIQNAPASTSRRPHMEWKTPNMGQMKFNVDGLAQGQPGDAGIGGILRDGSGNSKLIFSKPIGLPDSYMAELLAIKEAFLIFAATEWAKEKELIIKSDSKNVVKWVNDPNSGP</sequence>
<dbReference type="PANTHER" id="PTHR33033">
    <property type="entry name" value="POLYNUCLEOTIDYL TRANSFERASE, RIBONUCLEASE H-LIKE SUPERFAMILY PROTEIN-RELATED"/>
    <property type="match status" value="1"/>
</dbReference>
<reference evidence="3 4" key="1">
    <citation type="submission" date="2013-09" db="EMBL/GenBank/DDBJ databases">
        <title>Corchorus capsularis genome sequencing.</title>
        <authorList>
            <person name="Alam M."/>
            <person name="Haque M.S."/>
            <person name="Islam M.S."/>
            <person name="Emdad E.M."/>
            <person name="Islam M.M."/>
            <person name="Ahmed B."/>
            <person name="Halim A."/>
            <person name="Hossen Q.M.M."/>
            <person name="Hossain M.Z."/>
            <person name="Ahmed R."/>
            <person name="Khan M.M."/>
            <person name="Islam R."/>
            <person name="Rashid M.M."/>
            <person name="Khan S.A."/>
            <person name="Rahman M.S."/>
            <person name="Alam M."/>
        </authorList>
    </citation>
    <scope>NUCLEOTIDE SEQUENCE [LARGE SCALE GENOMIC DNA]</scope>
    <source>
        <strain evidence="4">cv. CVL-1</strain>
        <tissue evidence="3">Whole seedling</tissue>
    </source>
</reference>
<dbReference type="PANTHER" id="PTHR33033:SF118">
    <property type="entry name" value="OS02G0175302 PROTEIN"/>
    <property type="match status" value="1"/>
</dbReference>
<dbReference type="Proteomes" id="UP000188268">
    <property type="component" value="Unassembled WGS sequence"/>
</dbReference>
<evidence type="ECO:0000313" key="3">
    <source>
        <dbReference type="EMBL" id="OMO89459.1"/>
    </source>
</evidence>
<feature type="domain" description="RNase H type-1" evidence="2">
    <location>
        <begin position="413"/>
        <end position="504"/>
    </location>
</feature>